<evidence type="ECO:0000259" key="8">
    <source>
        <dbReference type="PROSITE" id="PS50809"/>
    </source>
</evidence>
<proteinExistence type="inferred from homology"/>
<dbReference type="GO" id="GO:0006355">
    <property type="term" value="P:regulation of DNA-templated transcription"/>
    <property type="evidence" value="ECO:0007669"/>
    <property type="project" value="InterPro"/>
</dbReference>
<dbReference type="InterPro" id="IPR026607">
    <property type="entry name" value="DMRT"/>
</dbReference>
<dbReference type="Ensembl" id="ENSSSCT00030095101.1">
    <property type="protein sequence ID" value="ENSSSCP00030043830.1"/>
    <property type="gene ID" value="ENSSSCG00030067999.1"/>
</dbReference>
<dbReference type="PROSITE" id="PS40000">
    <property type="entry name" value="DM_1"/>
    <property type="match status" value="1"/>
</dbReference>
<name>A0A8D0XYK8_PIG</name>
<dbReference type="Gene3D" id="4.10.1040.10">
    <property type="entry name" value="DM DNA-binding domain"/>
    <property type="match status" value="1"/>
</dbReference>
<feature type="domain" description="DM" evidence="8">
    <location>
        <begin position="7"/>
        <end position="54"/>
    </location>
</feature>
<dbReference type="InterPro" id="IPR036407">
    <property type="entry name" value="DM_DNA-bd_sf"/>
</dbReference>
<keyword evidence="3 6" id="KW-0862">Zinc</keyword>
<reference evidence="9" key="1">
    <citation type="submission" date="2025-08" db="UniProtKB">
        <authorList>
            <consortium name="Ensembl"/>
        </authorList>
    </citation>
    <scope>IDENTIFICATION</scope>
</reference>
<dbReference type="GO" id="GO:0008344">
    <property type="term" value="P:adult locomotory behavior"/>
    <property type="evidence" value="ECO:0007669"/>
    <property type="project" value="UniProtKB-ARBA"/>
</dbReference>
<comment type="similarity">
    <text evidence="1">Belongs to the DMRT family.</text>
</comment>
<keyword evidence="5 6" id="KW-0539">Nucleus</keyword>
<dbReference type="AlphaFoldDB" id="A0A8D0XYK8"/>
<protein>
    <recommendedName>
        <fullName evidence="8">DM domain-containing protein</fullName>
    </recommendedName>
</protein>
<feature type="DNA-binding region" description="DM" evidence="6">
    <location>
        <begin position="7"/>
        <end position="54"/>
    </location>
</feature>
<dbReference type="GO" id="GO:0043565">
    <property type="term" value="F:sequence-specific DNA binding"/>
    <property type="evidence" value="ECO:0007669"/>
    <property type="project" value="InterPro"/>
</dbReference>
<evidence type="ECO:0000256" key="1">
    <source>
        <dbReference type="ARBA" id="ARBA00006834"/>
    </source>
</evidence>
<dbReference type="Proteomes" id="UP000694570">
    <property type="component" value="Unplaced"/>
</dbReference>
<dbReference type="PANTHER" id="PTHR12322:SF66">
    <property type="entry name" value="DOUBLESEX- AND MAB-3-RELATED TRANSCRIPTION FACTOR B1"/>
    <property type="match status" value="1"/>
</dbReference>
<accession>A0A8D0XYK8</accession>
<keyword evidence="4 6" id="KW-0238">DNA-binding</keyword>
<dbReference type="SMART" id="SM00301">
    <property type="entry name" value="DM"/>
    <property type="match status" value="1"/>
</dbReference>
<evidence type="ECO:0000256" key="3">
    <source>
        <dbReference type="ARBA" id="ARBA00022833"/>
    </source>
</evidence>
<dbReference type="PANTHER" id="PTHR12322">
    <property type="entry name" value="DOUBLESEX AND MAB-3 RELATED TRANSCRIPTION FACTOR DMRT"/>
    <property type="match status" value="1"/>
</dbReference>
<dbReference type="GO" id="GO:0005634">
    <property type="term" value="C:nucleus"/>
    <property type="evidence" value="ECO:0007669"/>
    <property type="project" value="UniProtKB-SubCell"/>
</dbReference>
<dbReference type="InterPro" id="IPR001275">
    <property type="entry name" value="DM_DNA-bd"/>
</dbReference>
<evidence type="ECO:0000313" key="10">
    <source>
        <dbReference type="Proteomes" id="UP000694570"/>
    </source>
</evidence>
<feature type="compositionally biased region" description="Polar residues" evidence="7">
    <location>
        <begin position="326"/>
        <end position="344"/>
    </location>
</feature>
<dbReference type="FunFam" id="4.10.1040.10:FF:000001">
    <property type="entry name" value="doublesex- and mab-3-related transcription factor 1"/>
    <property type="match status" value="1"/>
</dbReference>
<evidence type="ECO:0000256" key="4">
    <source>
        <dbReference type="ARBA" id="ARBA00023125"/>
    </source>
</evidence>
<organism evidence="9 10">
    <name type="scientific">Sus scrofa</name>
    <name type="common">Pig</name>
    <dbReference type="NCBI Taxonomy" id="9823"/>
    <lineage>
        <taxon>Eukaryota</taxon>
        <taxon>Metazoa</taxon>
        <taxon>Chordata</taxon>
        <taxon>Craniata</taxon>
        <taxon>Vertebrata</taxon>
        <taxon>Euteleostomi</taxon>
        <taxon>Mammalia</taxon>
        <taxon>Eutheria</taxon>
        <taxon>Laurasiatheria</taxon>
        <taxon>Artiodactyla</taxon>
        <taxon>Suina</taxon>
        <taxon>Suidae</taxon>
        <taxon>Sus</taxon>
    </lineage>
</organism>
<dbReference type="PROSITE" id="PS50809">
    <property type="entry name" value="DM_2"/>
    <property type="match status" value="1"/>
</dbReference>
<dbReference type="GO" id="GO:0046872">
    <property type="term" value="F:metal ion binding"/>
    <property type="evidence" value="ECO:0007669"/>
    <property type="project" value="UniProtKB-KW"/>
</dbReference>
<dbReference type="SUPFAM" id="SSF82927">
    <property type="entry name" value="Cysteine-rich DNA binding domain, (DM domain)"/>
    <property type="match status" value="1"/>
</dbReference>
<evidence type="ECO:0000256" key="6">
    <source>
        <dbReference type="PROSITE-ProRule" id="PRU00070"/>
    </source>
</evidence>
<evidence type="ECO:0000256" key="2">
    <source>
        <dbReference type="ARBA" id="ARBA00022723"/>
    </source>
</evidence>
<evidence type="ECO:0000256" key="7">
    <source>
        <dbReference type="SAM" id="MobiDB-lite"/>
    </source>
</evidence>
<feature type="region of interest" description="Disordered" evidence="7">
    <location>
        <begin position="88"/>
        <end position="122"/>
    </location>
</feature>
<sequence>MLRTPKCSRCRNHGFLVPVKGHAGKCRWKQCTCEKCYLITERQKIMAAQKLLKKQASGEEQEVALGAQGPQLASGPAAAVLGSSFRPLPPLAASGDGQPGPEGRAAPGFLERPPRGPSPGPSAFQPVLGGRGHVGPRERAAAAVMSGSLGPQLGAEAAGRGFSGRLELRRPLRPVPSPPFADFGLPLSLNPDYVVGSEYLEREPSKLYPSCTSMHPYRPFPLGYQDAPPTPGIPLQRGFRHVPCSYYHGGGLVSTIPDSFPPQSQEASRCAHFMPGPEPWIRPWPCTVCTFGNAHGLAEYTCRQVNLGCGTGYKTPGGQAGRKTDTSQVSLGNSHSVTLSDHQP</sequence>
<evidence type="ECO:0000256" key="5">
    <source>
        <dbReference type="ARBA" id="ARBA00023242"/>
    </source>
</evidence>
<dbReference type="Pfam" id="PF00751">
    <property type="entry name" value="DM"/>
    <property type="match status" value="1"/>
</dbReference>
<comment type="subcellular location">
    <subcellularLocation>
        <location evidence="6">Nucleus</location>
    </subcellularLocation>
</comment>
<evidence type="ECO:0000313" key="9">
    <source>
        <dbReference type="Ensembl" id="ENSSSCP00030043830.1"/>
    </source>
</evidence>
<keyword evidence="2 6" id="KW-0479">Metal-binding</keyword>
<feature type="region of interest" description="Disordered" evidence="7">
    <location>
        <begin position="314"/>
        <end position="344"/>
    </location>
</feature>